<dbReference type="CDD" id="cd07956">
    <property type="entry name" value="Anticodon_Ia_Arg"/>
    <property type="match status" value="1"/>
</dbReference>
<dbReference type="GO" id="GO:0006420">
    <property type="term" value="P:arginyl-tRNA aminoacylation"/>
    <property type="evidence" value="ECO:0007669"/>
    <property type="project" value="InterPro"/>
</dbReference>
<dbReference type="RefSeq" id="XP_056035656.1">
    <property type="nucleotide sequence ID" value="XM_056179994.1"/>
</dbReference>
<evidence type="ECO:0000256" key="5">
    <source>
        <dbReference type="ARBA" id="ARBA00022840"/>
    </source>
</evidence>
<evidence type="ECO:0000256" key="4">
    <source>
        <dbReference type="ARBA" id="ARBA00022741"/>
    </source>
</evidence>
<dbReference type="InterPro" id="IPR005148">
    <property type="entry name" value="Arg-tRNA-synth_N"/>
</dbReference>
<evidence type="ECO:0000259" key="11">
    <source>
        <dbReference type="SMART" id="SM00836"/>
    </source>
</evidence>
<dbReference type="InterPro" id="IPR036695">
    <property type="entry name" value="Arg-tRNA-synth_N_sf"/>
</dbReference>
<protein>
    <recommendedName>
        <fullName evidence="2">arginine--tRNA ligase</fullName>
        <ecNumber evidence="2">6.1.1.19</ecNumber>
    </recommendedName>
    <alternativeName>
        <fullName evidence="8">Arginyl-tRNA synthetase</fullName>
    </alternativeName>
</protein>
<dbReference type="InterPro" id="IPR001278">
    <property type="entry name" value="Arg-tRNA-ligase"/>
</dbReference>
<dbReference type="Pfam" id="PF05746">
    <property type="entry name" value="DALR_1"/>
    <property type="match status" value="1"/>
</dbReference>
<keyword evidence="6 10" id="KW-0648">Protein biosynthesis</keyword>
<dbReference type="SUPFAM" id="SSF47323">
    <property type="entry name" value="Anticodon-binding domain of a subclass of class I aminoacyl-tRNA synthetases"/>
    <property type="match status" value="1"/>
</dbReference>
<evidence type="ECO:0000256" key="1">
    <source>
        <dbReference type="ARBA" id="ARBA00005594"/>
    </source>
</evidence>
<dbReference type="Pfam" id="PF03485">
    <property type="entry name" value="Arg_tRNA_synt_N"/>
    <property type="match status" value="1"/>
</dbReference>
<organism evidence="13 14">
    <name type="scientific">Schizosaccharomyces osmophilus</name>
    <dbReference type="NCBI Taxonomy" id="2545709"/>
    <lineage>
        <taxon>Eukaryota</taxon>
        <taxon>Fungi</taxon>
        <taxon>Dikarya</taxon>
        <taxon>Ascomycota</taxon>
        <taxon>Taphrinomycotina</taxon>
        <taxon>Schizosaccharomycetes</taxon>
        <taxon>Schizosaccharomycetales</taxon>
        <taxon>Schizosaccharomycetaceae</taxon>
        <taxon>Schizosaccharomyces</taxon>
    </lineage>
</organism>
<keyword evidence="5 10" id="KW-0067">ATP-binding</keyword>
<keyword evidence="14" id="KW-1185">Reference proteome</keyword>
<dbReference type="PROSITE" id="PS00178">
    <property type="entry name" value="AA_TRNA_LIGASE_I"/>
    <property type="match status" value="1"/>
</dbReference>
<evidence type="ECO:0000256" key="3">
    <source>
        <dbReference type="ARBA" id="ARBA00022598"/>
    </source>
</evidence>
<evidence type="ECO:0000256" key="9">
    <source>
        <dbReference type="ARBA" id="ARBA00049339"/>
    </source>
</evidence>
<dbReference type="SUPFAM" id="SSF52374">
    <property type="entry name" value="Nucleotidylyl transferase"/>
    <property type="match status" value="1"/>
</dbReference>
<keyword evidence="3 10" id="KW-0436">Ligase</keyword>
<dbReference type="GO" id="GO:0005739">
    <property type="term" value="C:mitochondrion"/>
    <property type="evidence" value="ECO:0007669"/>
    <property type="project" value="TreeGrafter"/>
</dbReference>
<evidence type="ECO:0000313" key="14">
    <source>
        <dbReference type="Proteomes" id="UP001212411"/>
    </source>
</evidence>
<dbReference type="GO" id="GO:0005524">
    <property type="term" value="F:ATP binding"/>
    <property type="evidence" value="ECO:0007669"/>
    <property type="project" value="UniProtKB-KW"/>
</dbReference>
<dbReference type="Pfam" id="PF00750">
    <property type="entry name" value="tRNA-synt_1d"/>
    <property type="match status" value="1"/>
</dbReference>
<feature type="domain" description="DALR anticodon binding" evidence="11">
    <location>
        <begin position="501"/>
        <end position="618"/>
    </location>
</feature>
<dbReference type="SMART" id="SM01016">
    <property type="entry name" value="Arg_tRNA_synt_N"/>
    <property type="match status" value="1"/>
</dbReference>
<evidence type="ECO:0000256" key="8">
    <source>
        <dbReference type="ARBA" id="ARBA00033033"/>
    </source>
</evidence>
<proteinExistence type="inferred from homology"/>
<dbReference type="InterPro" id="IPR008909">
    <property type="entry name" value="DALR_anticod-bd"/>
</dbReference>
<dbReference type="EMBL" id="CP115611">
    <property type="protein sequence ID" value="WBW71413.1"/>
    <property type="molecule type" value="Genomic_DNA"/>
</dbReference>
<dbReference type="InterPro" id="IPR001412">
    <property type="entry name" value="aa-tRNA-synth_I_CS"/>
</dbReference>
<dbReference type="FunFam" id="3.40.50.620:FF:000058">
    <property type="entry name" value="Mitochondrial arginyl-tRNA synthetase"/>
    <property type="match status" value="1"/>
</dbReference>
<evidence type="ECO:0000259" key="12">
    <source>
        <dbReference type="SMART" id="SM01016"/>
    </source>
</evidence>
<dbReference type="HAMAP" id="MF_00123">
    <property type="entry name" value="Arg_tRNA_synth"/>
    <property type="match status" value="1"/>
</dbReference>
<dbReference type="PANTHER" id="PTHR11956:SF11">
    <property type="entry name" value="ARGININE--TRNA LIGASE, MITOCHONDRIAL-RELATED"/>
    <property type="match status" value="1"/>
</dbReference>
<reference evidence="13 14" key="1">
    <citation type="journal article" date="2023" name="G3 (Bethesda)">
        <title>A high-quality reference genome for the fission yeast Schizosaccharomyces osmophilus.</title>
        <authorList>
            <person name="Jia G.S."/>
            <person name="Zhang W.C."/>
            <person name="Liang Y."/>
            <person name="Liu X.H."/>
            <person name="Rhind N."/>
            <person name="Pidoux A."/>
            <person name="Brysch-Herzberg M."/>
            <person name="Du L.L."/>
        </authorList>
    </citation>
    <scope>NUCLEOTIDE SEQUENCE [LARGE SCALE GENOMIC DNA]</scope>
    <source>
        <strain evidence="13 14">CBS 15793</strain>
    </source>
</reference>
<gene>
    <name evidence="13" type="primary">mrs1</name>
    <name evidence="13" type="ORF">SOMG_01201</name>
</gene>
<dbReference type="Gene3D" id="3.30.1360.70">
    <property type="entry name" value="Arginyl tRNA synthetase N-terminal domain"/>
    <property type="match status" value="1"/>
</dbReference>
<comment type="catalytic activity">
    <reaction evidence="9">
        <text>tRNA(Arg) + L-arginine + ATP = L-arginyl-tRNA(Arg) + AMP + diphosphate</text>
        <dbReference type="Rhea" id="RHEA:20301"/>
        <dbReference type="Rhea" id="RHEA-COMP:9658"/>
        <dbReference type="Rhea" id="RHEA-COMP:9673"/>
        <dbReference type="ChEBI" id="CHEBI:30616"/>
        <dbReference type="ChEBI" id="CHEBI:32682"/>
        <dbReference type="ChEBI" id="CHEBI:33019"/>
        <dbReference type="ChEBI" id="CHEBI:78442"/>
        <dbReference type="ChEBI" id="CHEBI:78513"/>
        <dbReference type="ChEBI" id="CHEBI:456215"/>
        <dbReference type="EC" id="6.1.1.19"/>
    </reaction>
</comment>
<evidence type="ECO:0000256" key="2">
    <source>
        <dbReference type="ARBA" id="ARBA00012837"/>
    </source>
</evidence>
<dbReference type="GO" id="GO:0032543">
    <property type="term" value="P:mitochondrial translation"/>
    <property type="evidence" value="ECO:0007669"/>
    <property type="project" value="TreeGrafter"/>
</dbReference>
<dbReference type="KEGG" id="som:SOMG_01201"/>
<feature type="domain" description="Arginyl tRNA synthetase N-terminal" evidence="12">
    <location>
        <begin position="33"/>
        <end position="112"/>
    </location>
</feature>
<accession>A0AAE9W8P7</accession>
<dbReference type="Proteomes" id="UP001212411">
    <property type="component" value="Chromosome 1"/>
</dbReference>
<evidence type="ECO:0000313" key="13">
    <source>
        <dbReference type="EMBL" id="WBW71413.1"/>
    </source>
</evidence>
<dbReference type="PRINTS" id="PR01038">
    <property type="entry name" value="TRNASYNTHARG"/>
</dbReference>
<evidence type="ECO:0000256" key="6">
    <source>
        <dbReference type="ARBA" id="ARBA00022917"/>
    </source>
</evidence>
<dbReference type="InterPro" id="IPR035684">
    <property type="entry name" value="ArgRS_core"/>
</dbReference>
<dbReference type="Gene3D" id="3.40.50.620">
    <property type="entry name" value="HUPs"/>
    <property type="match status" value="1"/>
</dbReference>
<name>A0AAE9W8P7_9SCHI</name>
<dbReference type="InterPro" id="IPR009080">
    <property type="entry name" value="tRNAsynth_Ia_anticodon-bd"/>
</dbReference>
<dbReference type="FunFam" id="1.10.730.10:FF:000006">
    <property type="entry name" value="Arginyl-tRNA synthetase 2, mitochondrial"/>
    <property type="match status" value="1"/>
</dbReference>
<dbReference type="AlphaFoldDB" id="A0AAE9W8P7"/>
<dbReference type="SMART" id="SM00836">
    <property type="entry name" value="DALR_1"/>
    <property type="match status" value="1"/>
</dbReference>
<dbReference type="GeneID" id="80874683"/>
<dbReference type="EC" id="6.1.1.19" evidence="2"/>
<keyword evidence="7 10" id="KW-0030">Aminoacyl-tRNA synthetase</keyword>
<sequence>MAAVEQLTMNLNSLGLQDHTLREEADVEHNPIDLYRSYISTELSKISGVDASLIYPALETSISKDSADLNLPVPRLRAKGGKPQELAAKWAEEFPKNLVEVAANGIFLRFNFIGSSLTKLVLPMIWNQRKEFGRNESAKGKVAVIEFSSPNIAKPFHAGHLRSTIIGSFLSNLHESQGWKVHRVNYLGDWGKQFGLLAIGFKRYGNDKELEENPMRHLYDVYVKINADATAEEEKIQQESAEAESKGVPYTPFATLHDKAREFFRHMEAGDEQSLKIWSRFRELSILKLKETYERLNIEYDEYDGESQVSLPFMDEMTDLLKQKNLVEQDNGALLIDLAKFDKKLGKAVVRKSDGATLYLTRDIGTAVKRYEKYHFDKSIYVVASQQDMYFAQLFKIFELMGFEWAKKCVHINYGLVQGMSTRKGKAIFLDDIMEVAKEEMHKVMQNNEEKYSQIENPEEVADIVGKTAIRIQDSTGKRINNYAFDWSRMTSFEGDTGPYLQYAHSRLSSVQRNVDFTDEQMKNADLSLITEPDAYELVRLLGQYPDVLKSAFRFQETSTVVTYLFKLTHAVSKLYDILWVKGREENLQLARLALFGAAKQVLNNGMRLLGLTPLERM</sequence>
<comment type="similarity">
    <text evidence="1 10">Belongs to the class-I aminoacyl-tRNA synthetase family.</text>
</comment>
<keyword evidence="4 10" id="KW-0547">Nucleotide-binding</keyword>
<dbReference type="PANTHER" id="PTHR11956">
    <property type="entry name" value="ARGINYL-TRNA SYNTHETASE"/>
    <property type="match status" value="1"/>
</dbReference>
<dbReference type="SUPFAM" id="SSF55190">
    <property type="entry name" value="Arginyl-tRNA synthetase (ArgRS), N-terminal 'additional' domain"/>
    <property type="match status" value="1"/>
</dbReference>
<dbReference type="Gene3D" id="1.10.730.10">
    <property type="entry name" value="Isoleucyl-tRNA Synthetase, Domain 1"/>
    <property type="match status" value="1"/>
</dbReference>
<dbReference type="NCBIfam" id="TIGR00456">
    <property type="entry name" value="argS"/>
    <property type="match status" value="1"/>
</dbReference>
<dbReference type="GO" id="GO:0004814">
    <property type="term" value="F:arginine-tRNA ligase activity"/>
    <property type="evidence" value="ECO:0007669"/>
    <property type="project" value="UniProtKB-EC"/>
</dbReference>
<evidence type="ECO:0000256" key="10">
    <source>
        <dbReference type="RuleBase" id="RU363038"/>
    </source>
</evidence>
<dbReference type="InterPro" id="IPR014729">
    <property type="entry name" value="Rossmann-like_a/b/a_fold"/>
</dbReference>
<evidence type="ECO:0000256" key="7">
    <source>
        <dbReference type="ARBA" id="ARBA00023146"/>
    </source>
</evidence>
<dbReference type="CDD" id="cd00671">
    <property type="entry name" value="ArgRS_core"/>
    <property type="match status" value="1"/>
</dbReference>